<dbReference type="Proteomes" id="UP001234297">
    <property type="component" value="Chromosome 3"/>
</dbReference>
<dbReference type="EMBL" id="CM056811">
    <property type="protein sequence ID" value="KAJ8636965.1"/>
    <property type="molecule type" value="Genomic_DNA"/>
</dbReference>
<sequence>MLRNLLKPGGPFFKPSQFGTQVLLTREPATRSLSTAGSEQEAPPPSSDPFLRPPPKRLVYGKLTGAGRNALKSDVIQFFEGCNLSPEDIKVSYSAIYTSVGMVLQFSSVAAFDMALRLNARKGRVYRFDKADRSLWDQCTTYDGKAVVLQGIPRRATPEDIEQFLSGCSFDASRIQTFVRPAFGDLIRIALVHFPSQIEAMNAFQLKNRGFCLNDPIMMRVLQ</sequence>
<accession>A0ACC2LUC7</accession>
<protein>
    <submittedName>
        <fullName evidence="1">Uncharacterized protein</fullName>
    </submittedName>
</protein>
<gene>
    <name evidence="1" type="ORF">MRB53_011232</name>
</gene>
<evidence type="ECO:0000313" key="2">
    <source>
        <dbReference type="Proteomes" id="UP001234297"/>
    </source>
</evidence>
<reference evidence="1 2" key="1">
    <citation type="journal article" date="2022" name="Hortic Res">
        <title>A haplotype resolved chromosomal level avocado genome allows analysis of novel avocado genes.</title>
        <authorList>
            <person name="Nath O."/>
            <person name="Fletcher S.J."/>
            <person name="Hayward A."/>
            <person name="Shaw L.M."/>
            <person name="Masouleh A.K."/>
            <person name="Furtado A."/>
            <person name="Henry R.J."/>
            <person name="Mitter N."/>
        </authorList>
    </citation>
    <scope>NUCLEOTIDE SEQUENCE [LARGE SCALE GENOMIC DNA]</scope>
    <source>
        <strain evidence="2">cv. Hass</strain>
    </source>
</reference>
<keyword evidence="2" id="KW-1185">Reference proteome</keyword>
<organism evidence="1 2">
    <name type="scientific">Persea americana</name>
    <name type="common">Avocado</name>
    <dbReference type="NCBI Taxonomy" id="3435"/>
    <lineage>
        <taxon>Eukaryota</taxon>
        <taxon>Viridiplantae</taxon>
        <taxon>Streptophyta</taxon>
        <taxon>Embryophyta</taxon>
        <taxon>Tracheophyta</taxon>
        <taxon>Spermatophyta</taxon>
        <taxon>Magnoliopsida</taxon>
        <taxon>Magnoliidae</taxon>
        <taxon>Laurales</taxon>
        <taxon>Lauraceae</taxon>
        <taxon>Persea</taxon>
    </lineage>
</organism>
<evidence type="ECO:0000313" key="1">
    <source>
        <dbReference type="EMBL" id="KAJ8636965.1"/>
    </source>
</evidence>
<name>A0ACC2LUC7_PERAE</name>
<proteinExistence type="predicted"/>
<comment type="caution">
    <text evidence="1">The sequence shown here is derived from an EMBL/GenBank/DDBJ whole genome shotgun (WGS) entry which is preliminary data.</text>
</comment>